<evidence type="ECO:0000313" key="2">
    <source>
        <dbReference type="EMBL" id="MCL1138230.1"/>
    </source>
</evidence>
<sequence>MKKTSQCSAVIALLMSASAFADTAPNIDDSHNTKVIETPATDNSGEIQALVDLGWDSKYISEGRNNLDKGGIYWATAAIQKNNVNVYATVGRGDSQHYTEWNFGIEYGFNLTDNLSGSVGYQRLEFYGDERAHDNELFSCLEYSAVDWLVPSLSYTYSTEANGYFVELSVHSNWELAQGLTVSPYITQAFDFKYATEQHDGANHFQFGVEAEYLLPSNLVLSGHISHTIAQEDIKLEARNNGVTGSLDETFAGLHLSWSF</sequence>
<keyword evidence="1" id="KW-0732">Signal</keyword>
<feature type="signal peptide" evidence="1">
    <location>
        <begin position="1"/>
        <end position="21"/>
    </location>
</feature>
<dbReference type="SUPFAM" id="SSF56935">
    <property type="entry name" value="Porins"/>
    <property type="match status" value="1"/>
</dbReference>
<dbReference type="AlphaFoldDB" id="A0A9X2CH86"/>
<evidence type="ECO:0000256" key="1">
    <source>
        <dbReference type="SAM" id="SignalP"/>
    </source>
</evidence>
<reference evidence="2" key="1">
    <citation type="submission" date="2022-01" db="EMBL/GenBank/DDBJ databases">
        <title>Whole genome-based taxonomy of the Shewanellaceae.</title>
        <authorList>
            <person name="Martin-Rodriguez A.J."/>
        </authorList>
    </citation>
    <scope>NUCLEOTIDE SEQUENCE</scope>
    <source>
        <strain evidence="2">KCTC 23973</strain>
    </source>
</reference>
<evidence type="ECO:0000313" key="3">
    <source>
        <dbReference type="Proteomes" id="UP001139293"/>
    </source>
</evidence>
<dbReference type="RefSeq" id="WP_248949311.1">
    <property type="nucleotide sequence ID" value="NZ_JAKILB010000003.1"/>
</dbReference>
<protein>
    <recommendedName>
        <fullName evidence="4">Outer membrane protein beta-barrel domain-containing protein</fullName>
    </recommendedName>
</protein>
<dbReference type="EMBL" id="JAKILB010000003">
    <property type="protein sequence ID" value="MCL1138230.1"/>
    <property type="molecule type" value="Genomic_DNA"/>
</dbReference>
<accession>A0A9X2CH86</accession>
<keyword evidence="3" id="KW-1185">Reference proteome</keyword>
<dbReference type="Proteomes" id="UP001139293">
    <property type="component" value="Unassembled WGS sequence"/>
</dbReference>
<organism evidence="2 3">
    <name type="scientific">Shewanella pneumatophori</name>
    <dbReference type="NCBI Taxonomy" id="314092"/>
    <lineage>
        <taxon>Bacteria</taxon>
        <taxon>Pseudomonadati</taxon>
        <taxon>Pseudomonadota</taxon>
        <taxon>Gammaproteobacteria</taxon>
        <taxon>Alteromonadales</taxon>
        <taxon>Shewanellaceae</taxon>
        <taxon>Shewanella</taxon>
    </lineage>
</organism>
<name>A0A9X2CH86_9GAMM</name>
<gene>
    <name evidence="2" type="ORF">L2740_06665</name>
</gene>
<evidence type="ECO:0008006" key="4">
    <source>
        <dbReference type="Google" id="ProtNLM"/>
    </source>
</evidence>
<comment type="caution">
    <text evidence="2">The sequence shown here is derived from an EMBL/GenBank/DDBJ whole genome shotgun (WGS) entry which is preliminary data.</text>
</comment>
<proteinExistence type="predicted"/>
<feature type="chain" id="PRO_5040755073" description="Outer membrane protein beta-barrel domain-containing protein" evidence="1">
    <location>
        <begin position="22"/>
        <end position="260"/>
    </location>
</feature>